<feature type="transmembrane region" description="Helical" evidence="12">
    <location>
        <begin position="275"/>
        <end position="303"/>
    </location>
</feature>
<keyword evidence="10" id="KW-0739">Sodium transport</keyword>
<evidence type="ECO:0000256" key="11">
    <source>
        <dbReference type="SAM" id="MobiDB-lite"/>
    </source>
</evidence>
<dbReference type="PANTHER" id="PTHR43562">
    <property type="entry name" value="NAPA-TYPE SODIUM/HYDROGEN ANTIPORTER"/>
    <property type="match status" value="1"/>
</dbReference>
<protein>
    <submittedName>
        <fullName evidence="14">Na+/H+ antiporter, CPA2 family</fullName>
    </submittedName>
</protein>
<feature type="region of interest" description="Disordered" evidence="11">
    <location>
        <begin position="439"/>
        <end position="458"/>
    </location>
</feature>
<keyword evidence="5 12" id="KW-0812">Transmembrane</keyword>
<evidence type="ECO:0000256" key="6">
    <source>
        <dbReference type="ARBA" id="ARBA00022989"/>
    </source>
</evidence>
<feature type="transmembrane region" description="Helical" evidence="12">
    <location>
        <begin position="130"/>
        <end position="160"/>
    </location>
</feature>
<feature type="transmembrane region" description="Helical" evidence="12">
    <location>
        <begin position="351"/>
        <end position="373"/>
    </location>
</feature>
<evidence type="ECO:0000256" key="12">
    <source>
        <dbReference type="SAM" id="Phobius"/>
    </source>
</evidence>
<keyword evidence="15" id="KW-1185">Reference proteome</keyword>
<dbReference type="Proteomes" id="UP000001422">
    <property type="component" value="Chromosome"/>
</dbReference>
<dbReference type="GO" id="GO:0015297">
    <property type="term" value="F:antiporter activity"/>
    <property type="evidence" value="ECO:0007669"/>
    <property type="project" value="UniProtKB-KW"/>
</dbReference>
<dbReference type="RefSeq" id="WP_011127033.1">
    <property type="nucleotide sequence ID" value="NC_005070.1"/>
</dbReference>
<keyword evidence="3" id="KW-0813">Transport</keyword>
<comment type="similarity">
    <text evidence="2">Belongs to the monovalent cation:proton antiporter 2 (CPA2) transporter (TC 2.A.37) family.</text>
</comment>
<feature type="compositionally biased region" description="Acidic residues" evidence="11">
    <location>
        <begin position="441"/>
        <end position="450"/>
    </location>
</feature>
<evidence type="ECO:0000256" key="5">
    <source>
        <dbReference type="ARBA" id="ARBA00022692"/>
    </source>
</evidence>
<dbReference type="InterPro" id="IPR006153">
    <property type="entry name" value="Cation/H_exchanger_TM"/>
</dbReference>
<dbReference type="GO" id="GO:0006814">
    <property type="term" value="P:sodium ion transport"/>
    <property type="evidence" value="ECO:0007669"/>
    <property type="project" value="UniProtKB-KW"/>
</dbReference>
<keyword evidence="4" id="KW-0050">Antiport</keyword>
<dbReference type="GO" id="GO:1902600">
    <property type="term" value="P:proton transmembrane transport"/>
    <property type="evidence" value="ECO:0007669"/>
    <property type="project" value="InterPro"/>
</dbReference>
<evidence type="ECO:0000256" key="8">
    <source>
        <dbReference type="ARBA" id="ARBA00023065"/>
    </source>
</evidence>
<evidence type="ECO:0000256" key="4">
    <source>
        <dbReference type="ARBA" id="ARBA00022449"/>
    </source>
</evidence>
<evidence type="ECO:0000259" key="13">
    <source>
        <dbReference type="Pfam" id="PF00999"/>
    </source>
</evidence>
<evidence type="ECO:0000313" key="15">
    <source>
        <dbReference type="Proteomes" id="UP000001422"/>
    </source>
</evidence>
<feature type="transmembrane region" description="Helical" evidence="12">
    <location>
        <begin position="315"/>
        <end position="339"/>
    </location>
</feature>
<evidence type="ECO:0000256" key="10">
    <source>
        <dbReference type="ARBA" id="ARBA00023201"/>
    </source>
</evidence>
<feature type="transmembrane region" description="Helical" evidence="12">
    <location>
        <begin position="20"/>
        <end position="42"/>
    </location>
</feature>
<keyword evidence="9 12" id="KW-0472">Membrane</keyword>
<dbReference type="GO" id="GO:0016020">
    <property type="term" value="C:membrane"/>
    <property type="evidence" value="ECO:0007669"/>
    <property type="project" value="UniProtKB-SubCell"/>
</dbReference>
<dbReference type="AlphaFoldDB" id="Q7U9U6"/>
<feature type="transmembrane region" description="Helical" evidence="12">
    <location>
        <begin position="413"/>
        <end position="434"/>
    </location>
</feature>
<dbReference type="Pfam" id="PF00999">
    <property type="entry name" value="Na_H_Exchanger"/>
    <property type="match status" value="1"/>
</dbReference>
<reference evidence="14 15" key="1">
    <citation type="journal article" date="2003" name="Nature">
        <title>The genome of a motile marine Synechococcus.</title>
        <authorList>
            <person name="Palenik B."/>
            <person name="Brahamsha B."/>
            <person name="Larimer F."/>
            <person name="Land M."/>
            <person name="Hauser L."/>
            <person name="Chain P."/>
            <person name="Lamerdin J."/>
            <person name="Regala W."/>
            <person name="Allen E.A."/>
            <person name="McCarren J."/>
            <person name="Paulsen I."/>
            <person name="Dufresne A."/>
            <person name="Partensky F."/>
            <person name="Webb E."/>
            <person name="Waterbury J."/>
        </authorList>
    </citation>
    <scope>NUCLEOTIDE SEQUENCE [LARGE SCALE GENOMIC DNA]</scope>
    <source>
        <strain evidence="14 15">WH8102</strain>
    </source>
</reference>
<keyword evidence="7" id="KW-0915">Sodium</keyword>
<gene>
    <name evidence="14" type="ordered locus">SYNW0157</name>
</gene>
<dbReference type="EMBL" id="BX569689">
    <property type="protein sequence ID" value="CAE06672.1"/>
    <property type="molecule type" value="Genomic_DNA"/>
</dbReference>
<dbReference type="InterPro" id="IPR038770">
    <property type="entry name" value="Na+/solute_symporter_sf"/>
</dbReference>
<evidence type="ECO:0000313" key="14">
    <source>
        <dbReference type="EMBL" id="CAE06672.1"/>
    </source>
</evidence>
<feature type="transmembrane region" description="Helical" evidence="12">
    <location>
        <begin position="199"/>
        <end position="223"/>
    </location>
</feature>
<evidence type="ECO:0000256" key="7">
    <source>
        <dbReference type="ARBA" id="ARBA00023053"/>
    </source>
</evidence>
<dbReference type="KEGG" id="syw:SYNW0157"/>
<evidence type="ECO:0000256" key="9">
    <source>
        <dbReference type="ARBA" id="ARBA00023136"/>
    </source>
</evidence>
<name>Q7U9U6_PARMW</name>
<dbReference type="HOGENOM" id="CLU_005126_7_1_3"/>
<accession>Q7U9U6</accession>
<organism evidence="14 15">
    <name type="scientific">Parasynechococcus marenigrum (strain WH8102)</name>
    <dbReference type="NCBI Taxonomy" id="84588"/>
    <lineage>
        <taxon>Bacteria</taxon>
        <taxon>Bacillati</taxon>
        <taxon>Cyanobacteriota</taxon>
        <taxon>Cyanophyceae</taxon>
        <taxon>Synechococcales</taxon>
        <taxon>Prochlorococcaceae</taxon>
        <taxon>Parasynechococcus</taxon>
        <taxon>Parasynechococcus marenigrum</taxon>
    </lineage>
</organism>
<keyword evidence="8" id="KW-0406">Ion transport</keyword>
<feature type="domain" description="Cation/H+ exchanger transmembrane" evidence="13">
    <location>
        <begin position="40"/>
        <end position="434"/>
    </location>
</feature>
<dbReference type="PANTHER" id="PTHR43562:SF3">
    <property type="entry name" value="SODIUM ION_PROTON EXCHANGER (EUROFUNG)"/>
    <property type="match status" value="1"/>
</dbReference>
<evidence type="ECO:0000256" key="2">
    <source>
        <dbReference type="ARBA" id="ARBA00005551"/>
    </source>
</evidence>
<evidence type="ECO:0000256" key="1">
    <source>
        <dbReference type="ARBA" id="ARBA00004141"/>
    </source>
</evidence>
<comment type="subcellular location">
    <subcellularLocation>
        <location evidence="1">Membrane</location>
        <topology evidence="1">Multi-pass membrane protein</topology>
    </subcellularLocation>
</comment>
<proteinExistence type="inferred from homology"/>
<evidence type="ECO:0000256" key="3">
    <source>
        <dbReference type="ARBA" id="ARBA00022448"/>
    </source>
</evidence>
<sequence>MLLPALLSEISSHDFEVAETLIGVLRFVLIFVAARSLAELLVRFELPTILGELLAGVIIGASGLHLLVPPETQVQLSGVFSNVVGGIAHIPPDEIPEIYNESFGALQAVSNLGLFSLLFLTGLESELEELIAVGAQAFSVAVVGVVLPFALGTLGLMGIFHVDPVQAIFAGASMTATSIGITASVFGELGYLRTREGQIVIGAAVLDDILGIVILAVVVSLAAGGTLEIAPIVQLVVAAVLFVVVALVLSQKAAPAFDWVVDQLKAPGGKLIGSYLLLGASCFIATAIGLEAALGAFAAGLIASTSKHRHEIQAAVTPIVGLFATVFFVLVGAGMDLSVINPSDPSARSALVIAGFMFLVAIVGKVVAGWAVFGPQKTNKLVVGLGMLPRGEVGLIFLGLGTAAKLLSPGLEIAILLMVIGTTFLAPVLLRLVLKDKPPEDGNEVPEEFAADPLAGAS</sequence>
<feature type="transmembrane region" description="Helical" evidence="12">
    <location>
        <begin position="166"/>
        <end position="187"/>
    </location>
</feature>
<feature type="transmembrane region" description="Helical" evidence="12">
    <location>
        <begin position="49"/>
        <end position="68"/>
    </location>
</feature>
<keyword evidence="6 12" id="KW-1133">Transmembrane helix</keyword>
<dbReference type="STRING" id="84588.SYNW0157"/>
<dbReference type="Gene3D" id="1.20.1530.20">
    <property type="match status" value="1"/>
</dbReference>
<dbReference type="eggNOG" id="COG0475">
    <property type="taxonomic scope" value="Bacteria"/>
</dbReference>
<feature type="transmembrane region" description="Helical" evidence="12">
    <location>
        <begin position="229"/>
        <end position="249"/>
    </location>
</feature>